<protein>
    <submittedName>
        <fullName evidence="2">Uncharacterized protein</fullName>
    </submittedName>
</protein>
<evidence type="ECO:0000256" key="1">
    <source>
        <dbReference type="SAM" id="MobiDB-lite"/>
    </source>
</evidence>
<feature type="compositionally biased region" description="Low complexity" evidence="1">
    <location>
        <begin position="59"/>
        <end position="73"/>
    </location>
</feature>
<keyword evidence="3" id="KW-1185">Reference proteome</keyword>
<proteinExistence type="predicted"/>
<gene>
    <name evidence="2" type="ORF">QM012_009497</name>
</gene>
<accession>A0ABR0TII6</accession>
<reference evidence="2 3" key="1">
    <citation type="submission" date="2023-11" db="EMBL/GenBank/DDBJ databases">
        <title>Draft genome sequence and annotation of the polyextremotolerant black yeast-like fungus Aureobasidium pullulans NRRL 62042.</title>
        <authorList>
            <person name="Dielentheis-Frenken M.R.E."/>
            <person name="Wibberg D."/>
            <person name="Blank L.M."/>
            <person name="Tiso T."/>
        </authorList>
    </citation>
    <scope>NUCLEOTIDE SEQUENCE [LARGE SCALE GENOMIC DNA]</scope>
    <source>
        <strain evidence="2 3">NRRL 62042</strain>
    </source>
</reference>
<comment type="caution">
    <text evidence="2">The sequence shown here is derived from an EMBL/GenBank/DDBJ whole genome shotgun (WGS) entry which is preliminary data.</text>
</comment>
<feature type="region of interest" description="Disordered" evidence="1">
    <location>
        <begin position="412"/>
        <end position="431"/>
    </location>
</feature>
<feature type="region of interest" description="Disordered" evidence="1">
    <location>
        <begin position="57"/>
        <end position="83"/>
    </location>
</feature>
<evidence type="ECO:0000313" key="3">
    <source>
        <dbReference type="Proteomes" id="UP001341245"/>
    </source>
</evidence>
<organism evidence="2 3">
    <name type="scientific">Aureobasidium pullulans</name>
    <name type="common">Black yeast</name>
    <name type="synonym">Pullularia pullulans</name>
    <dbReference type="NCBI Taxonomy" id="5580"/>
    <lineage>
        <taxon>Eukaryota</taxon>
        <taxon>Fungi</taxon>
        <taxon>Dikarya</taxon>
        <taxon>Ascomycota</taxon>
        <taxon>Pezizomycotina</taxon>
        <taxon>Dothideomycetes</taxon>
        <taxon>Dothideomycetidae</taxon>
        <taxon>Dothideales</taxon>
        <taxon>Saccotheciaceae</taxon>
        <taxon>Aureobasidium</taxon>
    </lineage>
</organism>
<evidence type="ECO:0000313" key="2">
    <source>
        <dbReference type="EMBL" id="KAK6003726.1"/>
    </source>
</evidence>
<sequence length="431" mass="48619">MIGVCSCALYRTENPALKARGSCALLLTALYTKIHQSHQPGTVRHLNIRRVVTKKKPSEGSTIKKSISESTISNQVPEEKATVSQHDRAEKRSLAVEYHHYLGRIDVDKWRSRLVLPPDTYWEKWRHSLKTFDAGGLDTAVVFVERWKDTQPRIKFIAKNLVSPDAGHKRVFACIAQISLALLGVREVVSYGYTQQEAFDNQGIARVSMLYQSGELDTIYQGTIASRKFMAIYEQTAKYGLFPKFDITMTDDQPDPQFQLTLAIPKWELKATATAPTYIEALSEVVKIYDEAKKDGVKIPLTSEATSARLDILSFKTASRALKFLTEKMQAEEVRRWRQKLRTPGTPGPPWMYRVAVKGCYDAQVPMLRDLDAHFVGTITAVVRILQRFGFNLIDGFEEHLEATKYDADKKLSSKGEEEVGIAGHSDKSSL</sequence>
<name>A0ABR0TII6_AURPU</name>
<dbReference type="EMBL" id="JASGXD010000009">
    <property type="protein sequence ID" value="KAK6003726.1"/>
    <property type="molecule type" value="Genomic_DNA"/>
</dbReference>
<dbReference type="Proteomes" id="UP001341245">
    <property type="component" value="Unassembled WGS sequence"/>
</dbReference>